<keyword evidence="9 19" id="KW-0808">Transferase</keyword>
<protein>
    <recommendedName>
        <fullName evidence="6 19">Adenosylcobinamide-GDP ribazoletransferase</fullName>
        <ecNumber evidence="5 19">2.7.8.26</ecNumber>
    </recommendedName>
    <alternativeName>
        <fullName evidence="16 19">Cobalamin synthase</fullName>
    </alternativeName>
    <alternativeName>
        <fullName evidence="15 19">Cobalamin-5'-phosphate synthase</fullName>
    </alternativeName>
</protein>
<evidence type="ECO:0000256" key="6">
    <source>
        <dbReference type="ARBA" id="ARBA00015850"/>
    </source>
</evidence>
<dbReference type="NCBIfam" id="TIGR00317">
    <property type="entry name" value="cobS"/>
    <property type="match status" value="1"/>
</dbReference>
<dbReference type="RefSeq" id="WP_237465297.1">
    <property type="nucleotide sequence ID" value="NZ_CAKLDI010000001.1"/>
</dbReference>
<evidence type="ECO:0000313" key="20">
    <source>
        <dbReference type="EMBL" id="CAH0533077.1"/>
    </source>
</evidence>
<comment type="caution">
    <text evidence="20">The sequence shown here is derived from an EMBL/GenBank/DDBJ whole genome shotgun (WGS) entry which is preliminary data.</text>
</comment>
<keyword evidence="12 19" id="KW-1133">Transmembrane helix</keyword>
<evidence type="ECO:0000256" key="4">
    <source>
        <dbReference type="ARBA" id="ARBA00010561"/>
    </source>
</evidence>
<accession>A0ABM8ZS47</accession>
<comment type="similarity">
    <text evidence="4 19">Belongs to the CobS family.</text>
</comment>
<evidence type="ECO:0000256" key="18">
    <source>
        <dbReference type="ARBA" id="ARBA00049504"/>
    </source>
</evidence>
<evidence type="ECO:0000256" key="7">
    <source>
        <dbReference type="ARBA" id="ARBA00022475"/>
    </source>
</evidence>
<reference evidence="20" key="1">
    <citation type="submission" date="2021-11" db="EMBL/GenBank/DDBJ databases">
        <authorList>
            <person name="Rodrigo-Torres L."/>
            <person name="Arahal R. D."/>
            <person name="Lucena T."/>
        </authorList>
    </citation>
    <scope>NUCLEOTIDE SEQUENCE</scope>
    <source>
        <strain evidence="20">CECT 7929</strain>
    </source>
</reference>
<evidence type="ECO:0000256" key="2">
    <source>
        <dbReference type="ARBA" id="ARBA00004651"/>
    </source>
</evidence>
<evidence type="ECO:0000256" key="13">
    <source>
        <dbReference type="ARBA" id="ARBA00023136"/>
    </source>
</evidence>
<evidence type="ECO:0000256" key="1">
    <source>
        <dbReference type="ARBA" id="ARBA00001946"/>
    </source>
</evidence>
<evidence type="ECO:0000256" key="10">
    <source>
        <dbReference type="ARBA" id="ARBA00022692"/>
    </source>
</evidence>
<evidence type="ECO:0000256" key="3">
    <source>
        <dbReference type="ARBA" id="ARBA00004663"/>
    </source>
</evidence>
<evidence type="ECO:0000256" key="5">
    <source>
        <dbReference type="ARBA" id="ARBA00013200"/>
    </source>
</evidence>
<evidence type="ECO:0000256" key="12">
    <source>
        <dbReference type="ARBA" id="ARBA00022989"/>
    </source>
</evidence>
<evidence type="ECO:0000313" key="21">
    <source>
        <dbReference type="Proteomes" id="UP000838672"/>
    </source>
</evidence>
<name>A0ABM8ZS47_9VIBR</name>
<sequence>MPDQLSGCRRQWILLLIAIGFFTRIPISTTVPFSKTLLNQANRYFALVGLLVGTLCALILYLAQLVFPLSIAVLLSIAFGILLTGAFHEDGLADLCDGLGGGWQVEQKLNIMKDSRLGTYGLLGLSLALGLKYLALSTLAQHQLNLTLLSLVSIHCVSRAVSASLIFSYPYVQLDQASKVKPLAQQQSMRELLIVIVTAALALLLLPYIAALAIACGALLIRQISGWFLMCQLGGYTGDCLGAVQQVCEVSCYLLLTALFIG</sequence>
<comment type="catalytic activity">
    <reaction evidence="18 19">
        <text>alpha-ribazole 5'-phosphate + adenosylcob(III)inamide-GDP = adenosylcob(III)alamin 5'-phosphate + GMP + H(+)</text>
        <dbReference type="Rhea" id="RHEA:23560"/>
        <dbReference type="ChEBI" id="CHEBI:15378"/>
        <dbReference type="ChEBI" id="CHEBI:57918"/>
        <dbReference type="ChEBI" id="CHEBI:58115"/>
        <dbReference type="ChEBI" id="CHEBI:60487"/>
        <dbReference type="ChEBI" id="CHEBI:60493"/>
        <dbReference type="EC" id="2.7.8.26"/>
    </reaction>
</comment>
<keyword evidence="7 19" id="KW-1003">Cell membrane</keyword>
<dbReference type="NCBIfam" id="NF001277">
    <property type="entry name" value="PRK00235.1-3"/>
    <property type="match status" value="1"/>
</dbReference>
<evidence type="ECO:0000256" key="8">
    <source>
        <dbReference type="ARBA" id="ARBA00022573"/>
    </source>
</evidence>
<proteinExistence type="inferred from homology"/>
<dbReference type="EC" id="2.7.8.26" evidence="5 19"/>
<feature type="transmembrane region" description="Helical" evidence="19">
    <location>
        <begin position="69"/>
        <end position="87"/>
    </location>
</feature>
<evidence type="ECO:0000256" key="14">
    <source>
        <dbReference type="ARBA" id="ARBA00025228"/>
    </source>
</evidence>
<comment type="pathway">
    <text evidence="3 19">Cofactor biosynthesis; adenosylcobalamin biosynthesis; adenosylcobalamin from cob(II)yrinate a,c-diamide: step 7/7.</text>
</comment>
<feature type="transmembrane region" description="Helical" evidence="19">
    <location>
        <begin position="192"/>
        <end position="221"/>
    </location>
</feature>
<comment type="subcellular location">
    <subcellularLocation>
        <location evidence="2 19">Cell membrane</location>
        <topology evidence="2 19">Multi-pass membrane protein</topology>
    </subcellularLocation>
</comment>
<evidence type="ECO:0000256" key="16">
    <source>
        <dbReference type="ARBA" id="ARBA00032853"/>
    </source>
</evidence>
<evidence type="ECO:0000256" key="17">
    <source>
        <dbReference type="ARBA" id="ARBA00048623"/>
    </source>
</evidence>
<dbReference type="Proteomes" id="UP000838672">
    <property type="component" value="Unassembled WGS sequence"/>
</dbReference>
<keyword evidence="13 19" id="KW-0472">Membrane</keyword>
<dbReference type="InterPro" id="IPR003805">
    <property type="entry name" value="CobS"/>
</dbReference>
<evidence type="ECO:0000256" key="9">
    <source>
        <dbReference type="ARBA" id="ARBA00022679"/>
    </source>
</evidence>
<dbReference type="Pfam" id="PF02654">
    <property type="entry name" value="CobS"/>
    <property type="match status" value="1"/>
</dbReference>
<gene>
    <name evidence="19 20" type="primary">cobS</name>
    <name evidence="20" type="ORF">VST7929_00930</name>
</gene>
<evidence type="ECO:0000256" key="15">
    <source>
        <dbReference type="ARBA" id="ARBA00032605"/>
    </source>
</evidence>
<organism evidence="20 21">
    <name type="scientific">Vibrio stylophorae</name>
    <dbReference type="NCBI Taxonomy" id="659351"/>
    <lineage>
        <taxon>Bacteria</taxon>
        <taxon>Pseudomonadati</taxon>
        <taxon>Pseudomonadota</taxon>
        <taxon>Gammaproteobacteria</taxon>
        <taxon>Vibrionales</taxon>
        <taxon>Vibrionaceae</taxon>
        <taxon>Vibrio</taxon>
    </lineage>
</organism>
<keyword evidence="11 19" id="KW-0460">Magnesium</keyword>
<keyword evidence="21" id="KW-1185">Reference proteome</keyword>
<dbReference type="PANTHER" id="PTHR34148">
    <property type="entry name" value="ADENOSYLCOBINAMIDE-GDP RIBAZOLETRANSFERASE"/>
    <property type="match status" value="1"/>
</dbReference>
<dbReference type="EMBL" id="CAKLDI010000001">
    <property type="protein sequence ID" value="CAH0533077.1"/>
    <property type="molecule type" value="Genomic_DNA"/>
</dbReference>
<keyword evidence="10 19" id="KW-0812">Transmembrane</keyword>
<comment type="function">
    <text evidence="14 19">Joins adenosylcobinamide-GDP and alpha-ribazole to generate adenosylcobalamin (Ado-cobalamin). Also synthesizes adenosylcobalamin 5'-phosphate from adenosylcobinamide-GDP and alpha-ribazole 5'-phosphate.</text>
</comment>
<comment type="cofactor">
    <cofactor evidence="1 19">
        <name>Mg(2+)</name>
        <dbReference type="ChEBI" id="CHEBI:18420"/>
    </cofactor>
</comment>
<dbReference type="HAMAP" id="MF_00719">
    <property type="entry name" value="CobS"/>
    <property type="match status" value="1"/>
</dbReference>
<comment type="catalytic activity">
    <reaction evidence="17 19">
        <text>alpha-ribazole + adenosylcob(III)inamide-GDP = adenosylcob(III)alamin + GMP + H(+)</text>
        <dbReference type="Rhea" id="RHEA:16049"/>
        <dbReference type="ChEBI" id="CHEBI:10329"/>
        <dbReference type="ChEBI" id="CHEBI:15378"/>
        <dbReference type="ChEBI" id="CHEBI:18408"/>
        <dbReference type="ChEBI" id="CHEBI:58115"/>
        <dbReference type="ChEBI" id="CHEBI:60487"/>
        <dbReference type="EC" id="2.7.8.26"/>
    </reaction>
</comment>
<feature type="transmembrane region" description="Helical" evidence="19">
    <location>
        <begin position="12"/>
        <end position="32"/>
    </location>
</feature>
<dbReference type="GO" id="GO:0051073">
    <property type="term" value="F:adenosylcobinamide-GDP ribazoletransferase activity"/>
    <property type="evidence" value="ECO:0007669"/>
    <property type="project" value="UniProtKB-EC"/>
</dbReference>
<dbReference type="PANTHER" id="PTHR34148:SF1">
    <property type="entry name" value="ADENOSYLCOBINAMIDE-GDP RIBAZOLETRANSFERASE"/>
    <property type="match status" value="1"/>
</dbReference>
<feature type="transmembrane region" description="Helical" evidence="19">
    <location>
        <begin position="117"/>
        <end position="136"/>
    </location>
</feature>
<keyword evidence="8 19" id="KW-0169">Cobalamin biosynthesis</keyword>
<feature type="transmembrane region" description="Helical" evidence="19">
    <location>
        <begin position="44"/>
        <end position="62"/>
    </location>
</feature>
<evidence type="ECO:0000256" key="19">
    <source>
        <dbReference type="HAMAP-Rule" id="MF_00719"/>
    </source>
</evidence>
<evidence type="ECO:0000256" key="11">
    <source>
        <dbReference type="ARBA" id="ARBA00022842"/>
    </source>
</evidence>